<sequence>MKLRSTGLGTTELVGDLVDMEASMSGVIMRVKIKKPVVWRVRVFLQARDLRAIVWRALIPSNIWFVIKTLITVGKPKAVAENSTSTKEGSVKKRA</sequence>
<name>A0A445N2A2_9BACT</name>
<evidence type="ECO:0000313" key="1">
    <source>
        <dbReference type="EMBL" id="SPD75816.1"/>
    </source>
</evidence>
<proteinExistence type="predicted"/>
<dbReference type="AlphaFoldDB" id="A0A445N2A2"/>
<protein>
    <submittedName>
        <fullName evidence="1">Uncharacterized protein</fullName>
    </submittedName>
</protein>
<dbReference type="EMBL" id="OJIN01000221">
    <property type="protein sequence ID" value="SPD75816.1"/>
    <property type="molecule type" value="Genomic_DNA"/>
</dbReference>
<organism evidence="1">
    <name type="scientific">uncultured Desulfobacterium sp</name>
    <dbReference type="NCBI Taxonomy" id="201089"/>
    <lineage>
        <taxon>Bacteria</taxon>
        <taxon>Pseudomonadati</taxon>
        <taxon>Thermodesulfobacteriota</taxon>
        <taxon>Desulfobacteria</taxon>
        <taxon>Desulfobacterales</taxon>
        <taxon>Desulfobacteriaceae</taxon>
        <taxon>Desulfobacterium</taxon>
        <taxon>environmental samples</taxon>
    </lineage>
</organism>
<reference evidence="1" key="1">
    <citation type="submission" date="2018-01" db="EMBL/GenBank/DDBJ databases">
        <authorList>
            <person name="Regsiter A."/>
            <person name="William W."/>
        </authorList>
    </citation>
    <scope>NUCLEOTIDE SEQUENCE</scope>
    <source>
        <strain evidence="1">TRIP AH-1</strain>
    </source>
</reference>
<accession>A0A445N2A2</accession>
<gene>
    <name evidence="1" type="ORF">PITCH_A760026</name>
</gene>